<reference evidence="1" key="1">
    <citation type="journal article" date="2023" name="Mol. Phylogenet. Evol.">
        <title>Genome-scale phylogeny and comparative genomics of the fungal order Sordariales.</title>
        <authorList>
            <person name="Hensen N."/>
            <person name="Bonometti L."/>
            <person name="Westerberg I."/>
            <person name="Brannstrom I.O."/>
            <person name="Guillou S."/>
            <person name="Cros-Aarteil S."/>
            <person name="Calhoun S."/>
            <person name="Haridas S."/>
            <person name="Kuo A."/>
            <person name="Mondo S."/>
            <person name="Pangilinan J."/>
            <person name="Riley R."/>
            <person name="LaButti K."/>
            <person name="Andreopoulos B."/>
            <person name="Lipzen A."/>
            <person name="Chen C."/>
            <person name="Yan M."/>
            <person name="Daum C."/>
            <person name="Ng V."/>
            <person name="Clum A."/>
            <person name="Steindorff A."/>
            <person name="Ohm R.A."/>
            <person name="Martin F."/>
            <person name="Silar P."/>
            <person name="Natvig D.O."/>
            <person name="Lalanne C."/>
            <person name="Gautier V."/>
            <person name="Ament-Velasquez S.L."/>
            <person name="Kruys A."/>
            <person name="Hutchinson M.I."/>
            <person name="Powell A.J."/>
            <person name="Barry K."/>
            <person name="Miller A.N."/>
            <person name="Grigoriev I.V."/>
            <person name="Debuchy R."/>
            <person name="Gladieux P."/>
            <person name="Hiltunen Thoren M."/>
            <person name="Johannesson H."/>
        </authorList>
    </citation>
    <scope>NUCLEOTIDE SEQUENCE</scope>
    <source>
        <strain evidence="1">CBS 757.83</strain>
    </source>
</reference>
<accession>A0AAN6PZY4</accession>
<gene>
    <name evidence="1" type="ORF">N658DRAFT_223308</name>
</gene>
<dbReference type="EMBL" id="MU863659">
    <property type="protein sequence ID" value="KAK4098446.1"/>
    <property type="molecule type" value="Genomic_DNA"/>
</dbReference>
<dbReference type="AlphaFoldDB" id="A0AAN6PZY4"/>
<proteinExistence type="predicted"/>
<dbReference type="Proteomes" id="UP001305647">
    <property type="component" value="Unassembled WGS sequence"/>
</dbReference>
<dbReference type="Pfam" id="PF26639">
    <property type="entry name" value="Het-6_barrel"/>
    <property type="match status" value="1"/>
</dbReference>
<organism evidence="1 2">
    <name type="scientific">Parathielavia hyrcaniae</name>
    <dbReference type="NCBI Taxonomy" id="113614"/>
    <lineage>
        <taxon>Eukaryota</taxon>
        <taxon>Fungi</taxon>
        <taxon>Dikarya</taxon>
        <taxon>Ascomycota</taxon>
        <taxon>Pezizomycotina</taxon>
        <taxon>Sordariomycetes</taxon>
        <taxon>Sordariomycetidae</taxon>
        <taxon>Sordariales</taxon>
        <taxon>Chaetomiaceae</taxon>
        <taxon>Parathielavia</taxon>
    </lineage>
</organism>
<reference evidence="1" key="2">
    <citation type="submission" date="2023-05" db="EMBL/GenBank/DDBJ databases">
        <authorList>
            <consortium name="Lawrence Berkeley National Laboratory"/>
            <person name="Steindorff A."/>
            <person name="Hensen N."/>
            <person name="Bonometti L."/>
            <person name="Westerberg I."/>
            <person name="Brannstrom I.O."/>
            <person name="Guillou S."/>
            <person name="Cros-Aarteil S."/>
            <person name="Calhoun S."/>
            <person name="Haridas S."/>
            <person name="Kuo A."/>
            <person name="Mondo S."/>
            <person name="Pangilinan J."/>
            <person name="Riley R."/>
            <person name="Labutti K."/>
            <person name="Andreopoulos B."/>
            <person name="Lipzen A."/>
            <person name="Chen C."/>
            <person name="Yanf M."/>
            <person name="Daum C."/>
            <person name="Ng V."/>
            <person name="Clum A."/>
            <person name="Ohm R."/>
            <person name="Martin F."/>
            <person name="Silar P."/>
            <person name="Natvig D."/>
            <person name="Lalanne C."/>
            <person name="Gautier V."/>
            <person name="Ament-Velasquez S.L."/>
            <person name="Kruys A."/>
            <person name="Hutchinson M.I."/>
            <person name="Powell A.J."/>
            <person name="Barry K."/>
            <person name="Miller A.N."/>
            <person name="Grigoriev I.V."/>
            <person name="Debuchy R."/>
            <person name="Gladieux P."/>
            <person name="Thoren M.H."/>
            <person name="Johannesson H."/>
        </authorList>
    </citation>
    <scope>NUCLEOTIDE SEQUENCE</scope>
    <source>
        <strain evidence="1">CBS 757.83</strain>
    </source>
</reference>
<keyword evidence="2" id="KW-1185">Reference proteome</keyword>
<protein>
    <submittedName>
        <fullName evidence="1">Uncharacterized protein</fullName>
    </submittedName>
</protein>
<evidence type="ECO:0000313" key="1">
    <source>
        <dbReference type="EMBL" id="KAK4098446.1"/>
    </source>
</evidence>
<evidence type="ECO:0000313" key="2">
    <source>
        <dbReference type="Proteomes" id="UP001305647"/>
    </source>
</evidence>
<name>A0AAN6PZY4_9PEZI</name>
<sequence>MGDPLATVAALRRYGTRGSGTVERACVCLRDFFADTTAQSLSRGRGHCALFAAAVAAGSNRIACPVPGFSLPFCVGTRPAREGRPSIPSVLLMVSQSAKPHNGNLRPFALTTEEPGIISPCYAAAKDTAAEYTFRGSRLVARGTVVDSVDGLAGSTNTTAPVQCSAQVNLTKGASGGKPPASEILRSVCRSLVLNRKNRSTRFAMPADDFFGDFTWLCGRLVTGASESLVPEEFRKWFDCTKSLLIHGRSFEDILRESMGAAVNVCSSSSLAPNRNEYIMDTFFGRFFDRVVRMSLRLMVTRNGRVGMASERVRKGDLVVVLFGCSVPVLLRPSGDEGESAFALVGKCLLDGFMNGAGLGGNDYFERESCIE</sequence>
<comment type="caution">
    <text evidence="1">The sequence shown here is derived from an EMBL/GenBank/DDBJ whole genome shotgun (WGS) entry which is preliminary data.</text>
</comment>